<dbReference type="EC" id="3.6.4.13" evidence="1"/>
<dbReference type="SMART" id="SM00847">
    <property type="entry name" value="HA2"/>
    <property type="match status" value="1"/>
</dbReference>
<dbReference type="PROSITE" id="PS51194">
    <property type="entry name" value="HELICASE_CTER"/>
    <property type="match status" value="1"/>
</dbReference>
<evidence type="ECO:0000256" key="5">
    <source>
        <dbReference type="ARBA" id="ARBA00022806"/>
    </source>
</evidence>
<dbReference type="GO" id="GO:0016787">
    <property type="term" value="F:hydrolase activity"/>
    <property type="evidence" value="ECO:0007669"/>
    <property type="project" value="UniProtKB-KW"/>
</dbReference>
<keyword evidence="7" id="KW-0508">mRNA splicing</keyword>
<evidence type="ECO:0000256" key="8">
    <source>
        <dbReference type="ARBA" id="ARBA00047984"/>
    </source>
</evidence>
<evidence type="ECO:0000256" key="9">
    <source>
        <dbReference type="SAM" id="Coils"/>
    </source>
</evidence>
<dbReference type="PROSITE" id="PS51192">
    <property type="entry name" value="HELICASE_ATP_BIND_1"/>
    <property type="match status" value="1"/>
</dbReference>
<dbReference type="GO" id="GO:0008380">
    <property type="term" value="P:RNA splicing"/>
    <property type="evidence" value="ECO:0007669"/>
    <property type="project" value="UniProtKB-KW"/>
</dbReference>
<keyword evidence="13" id="KW-1185">Reference proteome</keyword>
<dbReference type="PROSITE" id="PS00690">
    <property type="entry name" value="DEAH_ATP_HELICASE"/>
    <property type="match status" value="1"/>
</dbReference>
<gene>
    <name evidence="12" type="ORF">niasHT_034489</name>
</gene>
<protein>
    <recommendedName>
        <fullName evidence="1">RNA helicase</fullName>
        <ecNumber evidence="1">3.6.4.13</ecNumber>
    </recommendedName>
</protein>
<comment type="catalytic activity">
    <reaction evidence="8">
        <text>ATP + H2O = ADP + phosphate + H(+)</text>
        <dbReference type="Rhea" id="RHEA:13065"/>
        <dbReference type="ChEBI" id="CHEBI:15377"/>
        <dbReference type="ChEBI" id="CHEBI:15378"/>
        <dbReference type="ChEBI" id="CHEBI:30616"/>
        <dbReference type="ChEBI" id="CHEBI:43474"/>
        <dbReference type="ChEBI" id="CHEBI:456216"/>
        <dbReference type="EC" id="3.6.4.13"/>
    </reaction>
</comment>
<dbReference type="Pfam" id="PF21010">
    <property type="entry name" value="HA2_C"/>
    <property type="match status" value="1"/>
</dbReference>
<evidence type="ECO:0000259" key="11">
    <source>
        <dbReference type="PROSITE" id="PS51194"/>
    </source>
</evidence>
<dbReference type="FunFam" id="3.40.50.300:FF:002125">
    <property type="entry name" value="ATP-dependent helicase HrpB"/>
    <property type="match status" value="1"/>
</dbReference>
<dbReference type="InterPro" id="IPR027417">
    <property type="entry name" value="P-loop_NTPase"/>
</dbReference>
<dbReference type="SMART" id="SM00487">
    <property type="entry name" value="DEXDc"/>
    <property type="match status" value="1"/>
</dbReference>
<dbReference type="Pfam" id="PF00270">
    <property type="entry name" value="DEAD"/>
    <property type="match status" value="1"/>
</dbReference>
<dbReference type="CDD" id="cd18791">
    <property type="entry name" value="SF2_C_RHA"/>
    <property type="match status" value="1"/>
</dbReference>
<dbReference type="Pfam" id="PF00271">
    <property type="entry name" value="Helicase_C"/>
    <property type="match status" value="1"/>
</dbReference>
<keyword evidence="2" id="KW-0507">mRNA processing</keyword>
<evidence type="ECO:0000259" key="10">
    <source>
        <dbReference type="PROSITE" id="PS51192"/>
    </source>
</evidence>
<dbReference type="Gene3D" id="3.40.50.300">
    <property type="entry name" value="P-loop containing nucleotide triphosphate hydrolases"/>
    <property type="match status" value="2"/>
</dbReference>
<dbReference type="InterPro" id="IPR011545">
    <property type="entry name" value="DEAD/DEAH_box_helicase_dom"/>
</dbReference>
<evidence type="ECO:0000256" key="6">
    <source>
        <dbReference type="ARBA" id="ARBA00022840"/>
    </source>
</evidence>
<dbReference type="EMBL" id="JBICBT010001397">
    <property type="protein sequence ID" value="KAL3069259.1"/>
    <property type="molecule type" value="Genomic_DNA"/>
</dbReference>
<keyword evidence="5" id="KW-0347">Helicase</keyword>
<dbReference type="InterPro" id="IPR001650">
    <property type="entry name" value="Helicase_C-like"/>
</dbReference>
<sequence length="750" mass="85756">MDYPSGIEPMIRNGTNPYTGNPFRDKYWKHYAKRTRLPIWKRKNEFFDAMDQHKCILLEAETGSGKTTQVPQWCVEWWKTRHPHTKNLVCCTQPRRLATVSVAQRVAIEMDVELGSIVGYSIRFEDVSNHDTLLKYCTDGVLLAESSRDEMLSMYGVILLDEVHERTMITDVVMGLVKRIMRYRPELRVVVMSASLQTGTFVQYFSEFDYLTMKISGRTFPVEIKHSDWDLTSEPNEYISKAVEKAISIHRREAHGDILLFLCGQDEIERACEMLEEEAKKCRESGQLDVLPLYGSMQLEQQRKLLEAEQNQLTNAITGYRRCIVATNVAETSMTIDGVVYVIDPGFCKRNIYNASSKIESLLVQHISRASAVQRAGRAGRTRPGKCFRLYTEHCYEKIMKEIMPEIKHSNLDSVVLRLKKIGINDIYNFDLIDAPPLEQIQSAIRMLKDIGALDVSDEVTALGEQINSLPVDPPLARMMLESVKLHCSEEVISICAMLSAPNSCFLRPRKKQIQADQAKANFIDDAGDHLTLLRVFNAFSATNDSSKEEWCYANFLNFRTLQYAGDVRNQLANAMFQRLNIQLESLKPTSPLYPHNILKALLAASFMKLAYFHSSGIGHTPQARKGYYVTVESQLNRNGKQNAVTDQYMLHGSSVLYKGNKQYSNQKPPWVLFNEAVQRDHSDRRFLQTVSIVRPEWLAELAPHYRIKILVSAPEVDKLIKKAAITESYGGENEINEQIERYFGRNLLD</sequence>
<accession>A0ABD2HP65</accession>
<name>A0ABD2HP65_9BILA</name>
<keyword evidence="6" id="KW-0067">ATP-binding</keyword>
<feature type="domain" description="Helicase C-terminal" evidence="11">
    <location>
        <begin position="242"/>
        <end position="423"/>
    </location>
</feature>
<proteinExistence type="predicted"/>
<dbReference type="Gene3D" id="1.20.120.1080">
    <property type="match status" value="1"/>
</dbReference>
<feature type="coiled-coil region" evidence="9">
    <location>
        <begin position="265"/>
        <end position="316"/>
    </location>
</feature>
<dbReference type="GO" id="GO:0005524">
    <property type="term" value="F:ATP binding"/>
    <property type="evidence" value="ECO:0007669"/>
    <property type="project" value="UniProtKB-KW"/>
</dbReference>
<dbReference type="InterPro" id="IPR007502">
    <property type="entry name" value="Helicase-assoc_dom"/>
</dbReference>
<dbReference type="AlphaFoldDB" id="A0ABD2HP65"/>
<keyword evidence="4" id="KW-0378">Hydrolase</keyword>
<dbReference type="Pfam" id="PF04408">
    <property type="entry name" value="WHD_HA2"/>
    <property type="match status" value="1"/>
</dbReference>
<reference evidence="12 13" key="1">
    <citation type="submission" date="2024-10" db="EMBL/GenBank/DDBJ databases">
        <authorList>
            <person name="Kim D."/>
        </authorList>
    </citation>
    <scope>NUCLEOTIDE SEQUENCE [LARGE SCALE GENOMIC DNA]</scope>
    <source>
        <strain evidence="12">BH-2024</strain>
    </source>
</reference>
<keyword evidence="9" id="KW-0175">Coiled coil</keyword>
<dbReference type="GO" id="GO:0006397">
    <property type="term" value="P:mRNA processing"/>
    <property type="evidence" value="ECO:0007669"/>
    <property type="project" value="UniProtKB-KW"/>
</dbReference>
<evidence type="ECO:0000256" key="1">
    <source>
        <dbReference type="ARBA" id="ARBA00012552"/>
    </source>
</evidence>
<evidence type="ECO:0000256" key="4">
    <source>
        <dbReference type="ARBA" id="ARBA00022801"/>
    </source>
</evidence>
<dbReference type="GO" id="GO:0003724">
    <property type="term" value="F:RNA helicase activity"/>
    <property type="evidence" value="ECO:0007669"/>
    <property type="project" value="UniProtKB-EC"/>
</dbReference>
<evidence type="ECO:0000313" key="12">
    <source>
        <dbReference type="EMBL" id="KAL3069259.1"/>
    </source>
</evidence>
<comment type="caution">
    <text evidence="12">The sequence shown here is derived from an EMBL/GenBank/DDBJ whole genome shotgun (WGS) entry which is preliminary data.</text>
</comment>
<dbReference type="InterPro" id="IPR002464">
    <property type="entry name" value="DNA/RNA_helicase_DEAH_CS"/>
</dbReference>
<dbReference type="PANTHER" id="PTHR18934">
    <property type="entry name" value="ATP-DEPENDENT RNA HELICASE"/>
    <property type="match status" value="1"/>
</dbReference>
<evidence type="ECO:0000256" key="7">
    <source>
        <dbReference type="ARBA" id="ARBA00023187"/>
    </source>
</evidence>
<dbReference type="Pfam" id="PF07717">
    <property type="entry name" value="OB_NTP_bind"/>
    <property type="match status" value="1"/>
</dbReference>
<dbReference type="PANTHER" id="PTHR18934:SF109">
    <property type="entry name" value="ATP-DEPENDENT RNA HELICASE DHX15 HOMOLOG"/>
    <property type="match status" value="1"/>
</dbReference>
<organism evidence="12 13">
    <name type="scientific">Heterodera trifolii</name>
    <dbReference type="NCBI Taxonomy" id="157864"/>
    <lineage>
        <taxon>Eukaryota</taxon>
        <taxon>Metazoa</taxon>
        <taxon>Ecdysozoa</taxon>
        <taxon>Nematoda</taxon>
        <taxon>Chromadorea</taxon>
        <taxon>Rhabditida</taxon>
        <taxon>Tylenchina</taxon>
        <taxon>Tylenchomorpha</taxon>
        <taxon>Tylenchoidea</taxon>
        <taxon>Heteroderidae</taxon>
        <taxon>Heteroderinae</taxon>
        <taxon>Heterodera</taxon>
    </lineage>
</organism>
<keyword evidence="3" id="KW-0547">Nucleotide-binding</keyword>
<dbReference type="Proteomes" id="UP001620626">
    <property type="component" value="Unassembled WGS sequence"/>
</dbReference>
<dbReference type="InterPro" id="IPR011709">
    <property type="entry name" value="DEAD-box_helicase_OB_fold"/>
</dbReference>
<evidence type="ECO:0000256" key="2">
    <source>
        <dbReference type="ARBA" id="ARBA00022664"/>
    </source>
</evidence>
<dbReference type="SMART" id="SM00490">
    <property type="entry name" value="HELICc"/>
    <property type="match status" value="1"/>
</dbReference>
<dbReference type="SUPFAM" id="SSF52540">
    <property type="entry name" value="P-loop containing nucleoside triphosphate hydrolases"/>
    <property type="match status" value="1"/>
</dbReference>
<evidence type="ECO:0000256" key="3">
    <source>
        <dbReference type="ARBA" id="ARBA00022741"/>
    </source>
</evidence>
<dbReference type="InterPro" id="IPR014001">
    <property type="entry name" value="Helicase_ATP-bd"/>
</dbReference>
<evidence type="ECO:0000313" key="13">
    <source>
        <dbReference type="Proteomes" id="UP001620626"/>
    </source>
</evidence>
<dbReference type="InterPro" id="IPR048333">
    <property type="entry name" value="HA2_WH"/>
</dbReference>
<feature type="domain" description="Helicase ATP-binding" evidence="10">
    <location>
        <begin position="47"/>
        <end position="214"/>
    </location>
</feature>